<evidence type="ECO:0000313" key="2">
    <source>
        <dbReference type="EMBL" id="QIW97828.1"/>
    </source>
</evidence>
<feature type="region of interest" description="Disordered" evidence="1">
    <location>
        <begin position="1"/>
        <end position="70"/>
    </location>
</feature>
<evidence type="ECO:0000256" key="1">
    <source>
        <dbReference type="SAM" id="MobiDB-lite"/>
    </source>
</evidence>
<organism evidence="2 3">
    <name type="scientific">Peltaster fructicola</name>
    <dbReference type="NCBI Taxonomy" id="286661"/>
    <lineage>
        <taxon>Eukaryota</taxon>
        <taxon>Fungi</taxon>
        <taxon>Dikarya</taxon>
        <taxon>Ascomycota</taxon>
        <taxon>Pezizomycotina</taxon>
        <taxon>Dothideomycetes</taxon>
        <taxon>Dothideomycetes incertae sedis</taxon>
        <taxon>Peltaster</taxon>
    </lineage>
</organism>
<reference evidence="2 3" key="1">
    <citation type="journal article" date="2016" name="Sci. Rep.">
        <title>Peltaster fructicola genome reveals evolution from an invasive phytopathogen to an ectophytic parasite.</title>
        <authorList>
            <person name="Xu C."/>
            <person name="Chen H."/>
            <person name="Gleason M.L."/>
            <person name="Xu J.R."/>
            <person name="Liu H."/>
            <person name="Zhang R."/>
            <person name="Sun G."/>
        </authorList>
    </citation>
    <scope>NUCLEOTIDE SEQUENCE [LARGE SCALE GENOMIC DNA]</scope>
    <source>
        <strain evidence="2 3">LNHT1506</strain>
    </source>
</reference>
<dbReference type="EMBL" id="CP051140">
    <property type="protein sequence ID" value="QIW97828.1"/>
    <property type="molecule type" value="Genomic_DNA"/>
</dbReference>
<feature type="compositionally biased region" description="Basic residues" evidence="1">
    <location>
        <begin position="1"/>
        <end position="11"/>
    </location>
</feature>
<dbReference type="AlphaFoldDB" id="A0A6H0XT83"/>
<accession>A0A6H0XT83</accession>
<evidence type="ECO:0000313" key="3">
    <source>
        <dbReference type="Proteomes" id="UP000503462"/>
    </source>
</evidence>
<keyword evidence="3" id="KW-1185">Reference proteome</keyword>
<dbReference type="Proteomes" id="UP000503462">
    <property type="component" value="Chromosome 2"/>
</dbReference>
<protein>
    <submittedName>
        <fullName evidence="2">Uncharacterized protein</fullName>
    </submittedName>
</protein>
<proteinExistence type="predicted"/>
<gene>
    <name evidence="2" type="ORF">AMS68_003346</name>
</gene>
<name>A0A6H0XT83_9PEZI</name>
<feature type="compositionally biased region" description="Polar residues" evidence="1">
    <location>
        <begin position="28"/>
        <end position="64"/>
    </location>
</feature>
<sequence length="251" mass="28233">MGKKHNKKTGLSKHTQAPLSPKVDSGASELSSSVAGDTREPSPSTTEKQASLQSLPMSTEPAQDTSSQSSLLTLLEESLAPILSTQARLQKTMHEQDEYLKMKRMERWSDRIGRPWLHGENSLGKKLHFDERFDYSSLPTGIREAVDVENSLPKDRRPSYLKAWLPDISQIELILSKIVDMIAKEWKKAPESEFKDIMNVMYGLCTVLKSRLGLEHELAAEPLHNELVDRFSAKLYEMAKNGDCKGCFSDV</sequence>